<evidence type="ECO:0000256" key="3">
    <source>
        <dbReference type="ARBA" id="ARBA00022692"/>
    </source>
</evidence>
<sequence length="110" mass="12147">MEFFGINWAEAGVLLVLALLIFGPQQLAAGLAWIRSSLATLRDFSAATRQRVAQEAQLLNPELSSELGPQGETFQAFSQVQQELHSELDSWATLGSDMTKKQLEKQEAQL</sequence>
<organism evidence="8 9">
    <name type="scientific">Boudabousia liubingyangii</name>
    <dbReference type="NCBI Taxonomy" id="1921764"/>
    <lineage>
        <taxon>Bacteria</taxon>
        <taxon>Bacillati</taxon>
        <taxon>Actinomycetota</taxon>
        <taxon>Actinomycetes</taxon>
        <taxon>Actinomycetales</taxon>
        <taxon>Actinomycetaceae</taxon>
        <taxon>Boudabousia</taxon>
    </lineage>
</organism>
<keyword evidence="2" id="KW-0813">Transport</keyword>
<keyword evidence="5" id="KW-1133">Transmembrane helix</keyword>
<keyword evidence="7" id="KW-0472">Membrane</keyword>
<evidence type="ECO:0000256" key="1">
    <source>
        <dbReference type="ARBA" id="ARBA00004167"/>
    </source>
</evidence>
<proteinExistence type="predicted"/>
<dbReference type="AlphaFoldDB" id="A0A1Q5PLS3"/>
<gene>
    <name evidence="8" type="ORF">BSR29_05795</name>
</gene>
<evidence type="ECO:0000256" key="6">
    <source>
        <dbReference type="ARBA" id="ARBA00023010"/>
    </source>
</evidence>
<comment type="caution">
    <text evidence="8">The sequence shown here is derived from an EMBL/GenBank/DDBJ whole genome shotgun (WGS) entry which is preliminary data.</text>
</comment>
<dbReference type="STRING" id="1921764.BSR28_05605"/>
<accession>A0A1Q5PLS3</accession>
<evidence type="ECO:0000313" key="9">
    <source>
        <dbReference type="Proteomes" id="UP000186785"/>
    </source>
</evidence>
<evidence type="ECO:0000256" key="4">
    <source>
        <dbReference type="ARBA" id="ARBA00022927"/>
    </source>
</evidence>
<name>A0A1Q5PLS3_9ACTO</name>
<evidence type="ECO:0000256" key="2">
    <source>
        <dbReference type="ARBA" id="ARBA00022448"/>
    </source>
</evidence>
<keyword evidence="9" id="KW-1185">Reference proteome</keyword>
<evidence type="ECO:0000313" key="8">
    <source>
        <dbReference type="EMBL" id="OKL47990.1"/>
    </source>
</evidence>
<dbReference type="PRINTS" id="PR01506">
    <property type="entry name" value="TATBPROTEIN"/>
</dbReference>
<comment type="subcellular location">
    <subcellularLocation>
        <location evidence="1">Membrane</location>
        <topology evidence="1">Single-pass membrane protein</topology>
    </subcellularLocation>
</comment>
<protein>
    <recommendedName>
        <fullName evidence="10">Translocase</fullName>
    </recommendedName>
</protein>
<evidence type="ECO:0008006" key="10">
    <source>
        <dbReference type="Google" id="ProtNLM"/>
    </source>
</evidence>
<keyword evidence="4" id="KW-0653">Protein transport</keyword>
<dbReference type="Proteomes" id="UP000186785">
    <property type="component" value="Unassembled WGS sequence"/>
</dbReference>
<keyword evidence="6" id="KW-0811">Translocation</keyword>
<dbReference type="EMBL" id="MQSV01000003">
    <property type="protein sequence ID" value="OKL47990.1"/>
    <property type="molecule type" value="Genomic_DNA"/>
</dbReference>
<evidence type="ECO:0000256" key="5">
    <source>
        <dbReference type="ARBA" id="ARBA00022989"/>
    </source>
</evidence>
<dbReference type="Pfam" id="PF02416">
    <property type="entry name" value="TatA_B_E"/>
    <property type="match status" value="1"/>
</dbReference>
<evidence type="ECO:0000256" key="7">
    <source>
        <dbReference type="ARBA" id="ARBA00023136"/>
    </source>
</evidence>
<keyword evidence="3" id="KW-0812">Transmembrane</keyword>
<reference evidence="8 9" key="1">
    <citation type="submission" date="2016-11" db="EMBL/GenBank/DDBJ databases">
        <title>Actinomyces gypaetusis sp. nov. isolated from the vulture Gypaetus barbatus in Qinghai Tibet Plateau China.</title>
        <authorList>
            <person name="Meng X."/>
        </authorList>
    </citation>
    <scope>NUCLEOTIDE SEQUENCE [LARGE SCALE GENOMIC DNA]</scope>
    <source>
        <strain evidence="8 9">VUL4_2</strain>
    </source>
</reference>
<dbReference type="RefSeq" id="WP_073709348.1">
    <property type="nucleotide sequence ID" value="NZ_MQSU01000003.1"/>
</dbReference>
<dbReference type="InterPro" id="IPR003369">
    <property type="entry name" value="TatA/B/E"/>
</dbReference>